<dbReference type="InterPro" id="IPR000206">
    <property type="entry name" value="Ribosomal_bL12"/>
</dbReference>
<gene>
    <name evidence="4" type="ORF">ONB67_00730</name>
</gene>
<dbReference type="GO" id="GO:1990904">
    <property type="term" value="C:ribonucleoprotein complex"/>
    <property type="evidence" value="ECO:0007669"/>
    <property type="project" value="UniProtKB-KW"/>
</dbReference>
<organism evidence="4 5">
    <name type="scientific">Candidatus Vidania fulgoroideorum</name>
    <dbReference type="NCBI Taxonomy" id="881286"/>
    <lineage>
        <taxon>Bacteria</taxon>
        <taxon>Pseudomonadati</taxon>
        <taxon>Pseudomonadota</taxon>
        <taxon>Betaproteobacteria</taxon>
        <taxon>Candidatus Vidania</taxon>
    </lineage>
</organism>
<dbReference type="AlphaFoldDB" id="A0AAX3NBU6"/>
<dbReference type="EMBL" id="CP110500">
    <property type="protein sequence ID" value="WDI79213.1"/>
    <property type="molecule type" value="Genomic_DNA"/>
</dbReference>
<dbReference type="GO" id="GO:0003729">
    <property type="term" value="F:mRNA binding"/>
    <property type="evidence" value="ECO:0007669"/>
    <property type="project" value="TreeGrafter"/>
</dbReference>
<name>A0AAX3NBU6_9PROT</name>
<dbReference type="PANTHER" id="PTHR45987:SF4">
    <property type="entry name" value="LARGE RIBOSOMAL SUBUNIT PROTEIN BL12M"/>
    <property type="match status" value="1"/>
</dbReference>
<dbReference type="Proteomes" id="UP001222373">
    <property type="component" value="Chromosome"/>
</dbReference>
<dbReference type="GO" id="GO:0005840">
    <property type="term" value="C:ribosome"/>
    <property type="evidence" value="ECO:0007669"/>
    <property type="project" value="UniProtKB-KW"/>
</dbReference>
<protein>
    <submittedName>
        <fullName evidence="4">Ribosomal protein L7/L12</fullName>
    </submittedName>
</protein>
<evidence type="ECO:0000313" key="4">
    <source>
        <dbReference type="EMBL" id="WDI79213.1"/>
    </source>
</evidence>
<keyword evidence="1 4" id="KW-0689">Ribosomal protein</keyword>
<dbReference type="InterPro" id="IPR014719">
    <property type="entry name" value="Ribosomal_bL12_C/ClpS-like"/>
</dbReference>
<evidence type="ECO:0000256" key="2">
    <source>
        <dbReference type="ARBA" id="ARBA00023274"/>
    </source>
</evidence>
<dbReference type="GO" id="GO:0006412">
    <property type="term" value="P:translation"/>
    <property type="evidence" value="ECO:0007669"/>
    <property type="project" value="InterPro"/>
</dbReference>
<dbReference type="Pfam" id="PF00542">
    <property type="entry name" value="Ribosomal_L12"/>
    <property type="match status" value="1"/>
</dbReference>
<dbReference type="GO" id="GO:0003735">
    <property type="term" value="F:structural constituent of ribosome"/>
    <property type="evidence" value="ECO:0007669"/>
    <property type="project" value="InterPro"/>
</dbReference>
<feature type="domain" description="Large ribosomal subunit protein bL12 C-terminal" evidence="3">
    <location>
        <begin position="60"/>
        <end position="125"/>
    </location>
</feature>
<keyword evidence="2" id="KW-0687">Ribonucleoprotein</keyword>
<evidence type="ECO:0000313" key="5">
    <source>
        <dbReference type="Proteomes" id="UP001222373"/>
    </source>
</evidence>
<accession>A0AAX3NBU6</accession>
<dbReference type="Gene3D" id="3.30.1390.10">
    <property type="match status" value="1"/>
</dbReference>
<dbReference type="SUPFAM" id="SSF54736">
    <property type="entry name" value="ClpS-like"/>
    <property type="match status" value="1"/>
</dbReference>
<evidence type="ECO:0000259" key="3">
    <source>
        <dbReference type="Pfam" id="PF00542"/>
    </source>
</evidence>
<proteinExistence type="predicted"/>
<sequence length="126" mass="14601">MKKNNIDILIKSLSKLTLKEILYLTNKISKKFKIKNIENFCSKSNIKEENDIKEEKKNVNIILQSVGSSSKLSLIRTIREITNIGLREAKDMTDKVPCIIINNINFDKYKEIEEKFNKIGAKIKVE</sequence>
<dbReference type="PANTHER" id="PTHR45987">
    <property type="entry name" value="39S RIBOSOMAL PROTEIN L12"/>
    <property type="match status" value="1"/>
</dbReference>
<dbReference type="InterPro" id="IPR013823">
    <property type="entry name" value="Ribosomal_bL12_C"/>
</dbReference>
<evidence type="ECO:0000256" key="1">
    <source>
        <dbReference type="ARBA" id="ARBA00022980"/>
    </source>
</evidence>
<reference evidence="4" key="1">
    <citation type="submission" date="2022-11" db="EMBL/GenBank/DDBJ databases">
        <title>Genomic comparisons reveal selection pressure and functional variation between nutritional endosymbionts of cave-adapted and epigean Hawaiian planthoppers.</title>
        <authorList>
            <person name="Gossett J.M."/>
            <person name="Porter M.L."/>
            <person name="Vasquez Y."/>
            <person name="Bennett G.M."/>
            <person name="Chong R.A."/>
        </authorList>
    </citation>
    <scope>NUCLEOTIDE SEQUENCE</scope>
    <source>
        <strain evidence="4">OPOL2</strain>
    </source>
</reference>